<gene>
    <name evidence="8" type="primary">lepB</name>
    <name evidence="8" type="ORF">O6R05_07515</name>
</gene>
<dbReference type="NCBIfam" id="TIGR02227">
    <property type="entry name" value="sigpep_I_bact"/>
    <property type="match status" value="1"/>
</dbReference>
<evidence type="ECO:0000256" key="1">
    <source>
        <dbReference type="ARBA" id="ARBA00000677"/>
    </source>
</evidence>
<dbReference type="CDD" id="cd06530">
    <property type="entry name" value="S26_SPase_I"/>
    <property type="match status" value="1"/>
</dbReference>
<keyword evidence="9" id="KW-1185">Reference proteome</keyword>
<dbReference type="Pfam" id="PF10502">
    <property type="entry name" value="Peptidase_S26"/>
    <property type="match status" value="1"/>
</dbReference>
<dbReference type="EC" id="3.4.21.89" evidence="4 6"/>
<protein>
    <recommendedName>
        <fullName evidence="4 6">Signal peptidase I</fullName>
        <ecNumber evidence="4 6">3.4.21.89</ecNumber>
    </recommendedName>
</protein>
<dbReference type="SUPFAM" id="SSF51306">
    <property type="entry name" value="LexA/Signal peptidase"/>
    <property type="match status" value="1"/>
</dbReference>
<dbReference type="Proteomes" id="UP001210339">
    <property type="component" value="Chromosome"/>
</dbReference>
<comment type="subcellular location">
    <subcellularLocation>
        <location evidence="2">Cell membrane</location>
        <topology evidence="2">Single-pass type II membrane protein</topology>
    </subcellularLocation>
    <subcellularLocation>
        <location evidence="6">Membrane</location>
        <topology evidence="6">Single-pass type II membrane protein</topology>
    </subcellularLocation>
</comment>
<evidence type="ECO:0000256" key="3">
    <source>
        <dbReference type="ARBA" id="ARBA00009370"/>
    </source>
</evidence>
<name>A0ABY7QTR0_9FIRM</name>
<dbReference type="Gene3D" id="2.10.109.10">
    <property type="entry name" value="Umud Fragment, subunit A"/>
    <property type="match status" value="1"/>
</dbReference>
<comment type="similarity">
    <text evidence="3 6">Belongs to the peptidase S26 family.</text>
</comment>
<dbReference type="InterPro" id="IPR036286">
    <property type="entry name" value="LexA/Signal_pep-like_sf"/>
</dbReference>
<sequence>MNGFGWVVAAFVLAGLIWAKGHLFRVVGNSMSPTLNHGDLLKVRTAVPSQLSRGTLVIFVLLGQTQSYLKRIVAVAGDEVLVVGDHVFVTEGPHNRPITPVDGGCVFRLKSGELYVLGDNRDASKDSRHFGPIRVGDVTHMVDRRLVGPKT</sequence>
<evidence type="ECO:0000259" key="7">
    <source>
        <dbReference type="Pfam" id="PF10502"/>
    </source>
</evidence>
<evidence type="ECO:0000313" key="9">
    <source>
        <dbReference type="Proteomes" id="UP001210339"/>
    </source>
</evidence>
<feature type="domain" description="Peptidase S26" evidence="7">
    <location>
        <begin position="8"/>
        <end position="139"/>
    </location>
</feature>
<dbReference type="EMBL" id="CP115667">
    <property type="protein sequence ID" value="WBW49841.1"/>
    <property type="molecule type" value="Genomic_DNA"/>
</dbReference>
<organism evidence="8 9">
    <name type="scientific">Peptoniphilus equinus</name>
    <dbReference type="NCBI Taxonomy" id="3016343"/>
    <lineage>
        <taxon>Bacteria</taxon>
        <taxon>Bacillati</taxon>
        <taxon>Bacillota</taxon>
        <taxon>Tissierellia</taxon>
        <taxon>Tissierellales</taxon>
        <taxon>Peptoniphilaceae</taxon>
        <taxon>Peptoniphilus</taxon>
    </lineage>
</organism>
<dbReference type="InterPro" id="IPR019758">
    <property type="entry name" value="Pept_S26A_signal_pept_1_CS"/>
</dbReference>
<reference evidence="8 9" key="1">
    <citation type="submission" date="2023-01" db="EMBL/GenBank/DDBJ databases">
        <authorList>
            <person name="Lee S.H."/>
            <person name="Jung H.S."/>
            <person name="Yun J.U."/>
        </authorList>
    </citation>
    <scope>NUCLEOTIDE SEQUENCE [LARGE SCALE GENOMIC DNA]</scope>
    <source>
        <strain evidence="8 9">CBA3646</strain>
    </source>
</reference>
<accession>A0ABY7QTR0</accession>
<dbReference type="InterPro" id="IPR019533">
    <property type="entry name" value="Peptidase_S26"/>
</dbReference>
<evidence type="ECO:0000256" key="4">
    <source>
        <dbReference type="ARBA" id="ARBA00013208"/>
    </source>
</evidence>
<comment type="catalytic activity">
    <reaction evidence="1 6">
        <text>Cleavage of hydrophobic, N-terminal signal or leader sequences from secreted and periplasmic proteins.</text>
        <dbReference type="EC" id="3.4.21.89"/>
    </reaction>
</comment>
<keyword evidence="6" id="KW-0645">Protease</keyword>
<evidence type="ECO:0000256" key="6">
    <source>
        <dbReference type="RuleBase" id="RU362042"/>
    </source>
</evidence>
<dbReference type="GO" id="GO:0009003">
    <property type="term" value="F:signal peptidase activity"/>
    <property type="evidence" value="ECO:0007669"/>
    <property type="project" value="UniProtKB-EC"/>
</dbReference>
<evidence type="ECO:0000256" key="5">
    <source>
        <dbReference type="ARBA" id="ARBA00022801"/>
    </source>
</evidence>
<dbReference type="PANTHER" id="PTHR43390:SF1">
    <property type="entry name" value="CHLOROPLAST PROCESSING PEPTIDASE"/>
    <property type="match status" value="1"/>
</dbReference>
<dbReference type="PROSITE" id="PS00761">
    <property type="entry name" value="SPASE_I_3"/>
    <property type="match status" value="1"/>
</dbReference>
<proteinExistence type="inferred from homology"/>
<dbReference type="PRINTS" id="PR00727">
    <property type="entry name" value="LEADERPTASE"/>
</dbReference>
<evidence type="ECO:0000256" key="2">
    <source>
        <dbReference type="ARBA" id="ARBA00004401"/>
    </source>
</evidence>
<dbReference type="RefSeq" id="WP_271191372.1">
    <property type="nucleotide sequence ID" value="NZ_CP115667.1"/>
</dbReference>
<dbReference type="InterPro" id="IPR000223">
    <property type="entry name" value="Pept_S26A_signal_pept_1"/>
</dbReference>
<keyword evidence="5 6" id="KW-0378">Hydrolase</keyword>
<dbReference type="PANTHER" id="PTHR43390">
    <property type="entry name" value="SIGNAL PEPTIDASE I"/>
    <property type="match status" value="1"/>
</dbReference>
<evidence type="ECO:0000313" key="8">
    <source>
        <dbReference type="EMBL" id="WBW49841.1"/>
    </source>
</evidence>